<name>A0A366FMJ0_9HYPH</name>
<sequence length="124" mass="12928">MSDETFPIALGGKSWALPHLPFRAIKAIQPALYDVYVAAGGPAMASDAVARLAEADLERLAEATWRAVAQVDPAVTFADFLDLPFSVGDLIQAFPSVARAAGLRAATNATAEASPEMGKSITTP</sequence>
<reference evidence="1 2" key="1">
    <citation type="submission" date="2018-06" db="EMBL/GenBank/DDBJ databases">
        <title>Genomic Encyclopedia of Type Strains, Phase IV (KMG-IV): sequencing the most valuable type-strain genomes for metagenomic binning, comparative biology and taxonomic classification.</title>
        <authorList>
            <person name="Goeker M."/>
        </authorList>
    </citation>
    <scope>NUCLEOTIDE SEQUENCE [LARGE SCALE GENOMIC DNA]</scope>
    <source>
        <strain evidence="1 2">DSM 24875</strain>
    </source>
</reference>
<proteinExistence type="predicted"/>
<dbReference type="OrthoDB" id="8449663at2"/>
<gene>
    <name evidence="1" type="ORF">DFR50_107132</name>
</gene>
<accession>A0A366FMJ0</accession>
<dbReference type="Proteomes" id="UP000253529">
    <property type="component" value="Unassembled WGS sequence"/>
</dbReference>
<dbReference type="AlphaFoldDB" id="A0A366FMJ0"/>
<evidence type="ECO:0000313" key="2">
    <source>
        <dbReference type="Proteomes" id="UP000253529"/>
    </source>
</evidence>
<evidence type="ECO:0000313" key="1">
    <source>
        <dbReference type="EMBL" id="RBP15862.1"/>
    </source>
</evidence>
<comment type="caution">
    <text evidence="1">The sequence shown here is derived from an EMBL/GenBank/DDBJ whole genome shotgun (WGS) entry which is preliminary data.</text>
</comment>
<dbReference type="RefSeq" id="WP_113888682.1">
    <property type="nucleotide sequence ID" value="NZ_QNRK01000007.1"/>
</dbReference>
<dbReference type="EMBL" id="QNRK01000007">
    <property type="protein sequence ID" value="RBP15862.1"/>
    <property type="molecule type" value="Genomic_DNA"/>
</dbReference>
<organism evidence="1 2">
    <name type="scientific">Roseiarcus fermentans</name>
    <dbReference type="NCBI Taxonomy" id="1473586"/>
    <lineage>
        <taxon>Bacteria</taxon>
        <taxon>Pseudomonadati</taxon>
        <taxon>Pseudomonadota</taxon>
        <taxon>Alphaproteobacteria</taxon>
        <taxon>Hyphomicrobiales</taxon>
        <taxon>Roseiarcaceae</taxon>
        <taxon>Roseiarcus</taxon>
    </lineage>
</organism>
<keyword evidence="2" id="KW-1185">Reference proteome</keyword>
<protein>
    <submittedName>
        <fullName evidence="1">Uncharacterized protein</fullName>
    </submittedName>
</protein>